<evidence type="ECO:0000313" key="3">
    <source>
        <dbReference type="Proteomes" id="UP001341840"/>
    </source>
</evidence>
<reference evidence="2 3" key="1">
    <citation type="journal article" date="2023" name="Plants (Basel)">
        <title>Bridging the Gap: Combining Genomics and Transcriptomics Approaches to Understand Stylosanthes scabra, an Orphan Legume from the Brazilian Caatinga.</title>
        <authorList>
            <person name="Ferreira-Neto J.R.C."/>
            <person name="da Silva M.D."/>
            <person name="Binneck E."/>
            <person name="de Melo N.F."/>
            <person name="da Silva R.H."/>
            <person name="de Melo A.L.T.M."/>
            <person name="Pandolfi V."/>
            <person name="Bustamante F.O."/>
            <person name="Brasileiro-Vidal A.C."/>
            <person name="Benko-Iseppon A.M."/>
        </authorList>
    </citation>
    <scope>NUCLEOTIDE SEQUENCE [LARGE SCALE GENOMIC DNA]</scope>
    <source>
        <tissue evidence="2">Leaves</tissue>
    </source>
</reference>
<comment type="caution">
    <text evidence="2">The sequence shown here is derived from an EMBL/GenBank/DDBJ whole genome shotgun (WGS) entry which is preliminary data.</text>
</comment>
<protein>
    <submittedName>
        <fullName evidence="2">Uncharacterized protein</fullName>
    </submittedName>
</protein>
<sequence>MKEEVWIDVVKKGNKAGSSNSLGGNKGVATNKALVRRTNVGGNKATRKLPISANKKTSSIKPSQGGSLLTPVTFNADKRRRPPSLQNSPIDLALERIMPYPYRLRFHIQRLPILRQLYQLWFRHVCLRMIPELEMLYKFHRLWNPRVLWLPRRE</sequence>
<evidence type="ECO:0000313" key="2">
    <source>
        <dbReference type="EMBL" id="MED6111482.1"/>
    </source>
</evidence>
<dbReference type="Proteomes" id="UP001341840">
    <property type="component" value="Unassembled WGS sequence"/>
</dbReference>
<evidence type="ECO:0000256" key="1">
    <source>
        <dbReference type="SAM" id="MobiDB-lite"/>
    </source>
</evidence>
<accession>A0ABU6QHQ9</accession>
<feature type="compositionally biased region" description="Polar residues" evidence="1">
    <location>
        <begin position="54"/>
        <end position="73"/>
    </location>
</feature>
<feature type="region of interest" description="Disordered" evidence="1">
    <location>
        <begin position="53"/>
        <end position="85"/>
    </location>
</feature>
<dbReference type="EMBL" id="JASCZI010000384">
    <property type="protein sequence ID" value="MED6111482.1"/>
    <property type="molecule type" value="Genomic_DNA"/>
</dbReference>
<organism evidence="2 3">
    <name type="scientific">Stylosanthes scabra</name>
    <dbReference type="NCBI Taxonomy" id="79078"/>
    <lineage>
        <taxon>Eukaryota</taxon>
        <taxon>Viridiplantae</taxon>
        <taxon>Streptophyta</taxon>
        <taxon>Embryophyta</taxon>
        <taxon>Tracheophyta</taxon>
        <taxon>Spermatophyta</taxon>
        <taxon>Magnoliopsida</taxon>
        <taxon>eudicotyledons</taxon>
        <taxon>Gunneridae</taxon>
        <taxon>Pentapetalae</taxon>
        <taxon>rosids</taxon>
        <taxon>fabids</taxon>
        <taxon>Fabales</taxon>
        <taxon>Fabaceae</taxon>
        <taxon>Papilionoideae</taxon>
        <taxon>50 kb inversion clade</taxon>
        <taxon>dalbergioids sensu lato</taxon>
        <taxon>Dalbergieae</taxon>
        <taxon>Pterocarpus clade</taxon>
        <taxon>Stylosanthes</taxon>
    </lineage>
</organism>
<gene>
    <name evidence="2" type="ORF">PIB30_052670</name>
</gene>
<keyword evidence="3" id="KW-1185">Reference proteome</keyword>
<proteinExistence type="predicted"/>
<name>A0ABU6QHQ9_9FABA</name>